<dbReference type="OrthoDB" id="5292295at2"/>
<gene>
    <name evidence="3" type="ORF">AO384_0594</name>
</gene>
<dbReference type="InterPro" id="IPR003615">
    <property type="entry name" value="HNH_nuc"/>
</dbReference>
<dbReference type="GO" id="GO:0008270">
    <property type="term" value="F:zinc ion binding"/>
    <property type="evidence" value="ECO:0007669"/>
    <property type="project" value="InterPro"/>
</dbReference>
<dbReference type="EMBL" id="LXHC01000006">
    <property type="protein sequence ID" value="OAU97558.1"/>
    <property type="molecule type" value="Genomic_DNA"/>
</dbReference>
<dbReference type="Gene3D" id="1.10.30.50">
    <property type="match status" value="1"/>
</dbReference>
<dbReference type="PANTHER" id="PTHR33877:SF2">
    <property type="entry name" value="OS07G0170200 PROTEIN"/>
    <property type="match status" value="1"/>
</dbReference>
<evidence type="ECO:0000313" key="3">
    <source>
        <dbReference type="EMBL" id="OAU97558.1"/>
    </source>
</evidence>
<feature type="domain" description="HNH nuclease" evidence="2">
    <location>
        <begin position="36"/>
        <end position="87"/>
    </location>
</feature>
<evidence type="ECO:0000313" key="4">
    <source>
        <dbReference type="Proteomes" id="UP000078228"/>
    </source>
</evidence>
<dbReference type="GO" id="GO:0004519">
    <property type="term" value="F:endonuclease activity"/>
    <property type="evidence" value="ECO:0007669"/>
    <property type="project" value="InterPro"/>
</dbReference>
<comment type="caution">
    <text evidence="3">The sequence shown here is derived from an EMBL/GenBank/DDBJ whole genome shotgun (WGS) entry which is preliminary data.</text>
</comment>
<dbReference type="GO" id="GO:0003676">
    <property type="term" value="F:nucleic acid binding"/>
    <property type="evidence" value="ECO:0007669"/>
    <property type="project" value="InterPro"/>
</dbReference>
<dbReference type="SMART" id="SM00507">
    <property type="entry name" value="HNHc"/>
    <property type="match status" value="1"/>
</dbReference>
<dbReference type="Pfam" id="PF01844">
    <property type="entry name" value="HNH"/>
    <property type="match status" value="1"/>
</dbReference>
<dbReference type="PATRIC" id="fig|480.237.peg.1174"/>
<reference evidence="3 4" key="1">
    <citation type="journal article" date="2016" name="Genome Biol. Evol.">
        <title>Comparative Genomic Analyses of the Moraxella catarrhalis Serosensitive and Seroresistant Lineages Demonstrate Their Independent Evolution.</title>
        <authorList>
            <person name="Earl J.P."/>
            <person name="de Vries S.P."/>
            <person name="Ahmed A."/>
            <person name="Powell E."/>
            <person name="Schultz M.P."/>
            <person name="Hermans P.W."/>
            <person name="Hill D.J."/>
            <person name="Zhou Z."/>
            <person name="Constantinidou C.I."/>
            <person name="Hu F.Z."/>
            <person name="Bootsma H.J."/>
            <person name="Ehrlich G.D."/>
        </authorList>
    </citation>
    <scope>NUCLEOTIDE SEQUENCE [LARGE SCALE GENOMIC DNA]</scope>
    <source>
        <strain evidence="3 4">Z7542</strain>
    </source>
</reference>
<dbReference type="Proteomes" id="UP000078228">
    <property type="component" value="Unassembled WGS sequence"/>
</dbReference>
<keyword evidence="4" id="KW-1185">Reference proteome</keyword>
<protein>
    <submittedName>
        <fullName evidence="3">Phage holin</fullName>
    </submittedName>
</protein>
<evidence type="ECO:0000259" key="2">
    <source>
        <dbReference type="SMART" id="SM00507"/>
    </source>
</evidence>
<accession>A0A198UM38</accession>
<dbReference type="RefSeq" id="WP_049237234.1">
    <property type="nucleotide sequence ID" value="NZ_LXHB01000049.1"/>
</dbReference>
<name>A0A198UM38_MORCA</name>
<organism evidence="3 4">
    <name type="scientific">Moraxella catarrhalis</name>
    <name type="common">Branhamella catarrhalis</name>
    <dbReference type="NCBI Taxonomy" id="480"/>
    <lineage>
        <taxon>Bacteria</taxon>
        <taxon>Pseudomonadati</taxon>
        <taxon>Pseudomonadota</taxon>
        <taxon>Gammaproteobacteria</taxon>
        <taxon>Moraxellales</taxon>
        <taxon>Moraxellaceae</taxon>
        <taxon>Moraxella</taxon>
    </lineage>
</organism>
<dbReference type="InterPro" id="IPR002711">
    <property type="entry name" value="HNH"/>
</dbReference>
<proteinExistence type="predicted"/>
<dbReference type="InterPro" id="IPR052892">
    <property type="entry name" value="NA-targeting_endonuclease"/>
</dbReference>
<dbReference type="CDD" id="cd00085">
    <property type="entry name" value="HNHc"/>
    <property type="match status" value="1"/>
</dbReference>
<dbReference type="AlphaFoldDB" id="A0A198UM38"/>
<evidence type="ECO:0000256" key="1">
    <source>
        <dbReference type="SAM" id="MobiDB-lite"/>
    </source>
</evidence>
<feature type="region of interest" description="Disordered" evidence="1">
    <location>
        <begin position="1"/>
        <end position="32"/>
    </location>
</feature>
<dbReference type="PANTHER" id="PTHR33877">
    <property type="entry name" value="SLL1193 PROTEIN"/>
    <property type="match status" value="1"/>
</dbReference>
<sequence>MAKYKLPGLQPRLKPLTSHQSKRNWGQGRGGRPWRRLRAEILARDQYTCRHCGRIGGQLEVDHIINTAQGGTDDKSNLQTLCRDCHQTKTQAEARVGGVQQFF</sequence>